<feature type="domain" description="GST N-terminal" evidence="5">
    <location>
        <begin position="1"/>
        <end position="82"/>
    </location>
</feature>
<dbReference type="SUPFAM" id="SSF47616">
    <property type="entry name" value="GST C-terminal domain-like"/>
    <property type="match status" value="1"/>
</dbReference>
<gene>
    <name evidence="7" type="ORF">R1sor_009963</name>
</gene>
<dbReference type="PANTHER" id="PTHR43900:SF3">
    <property type="entry name" value="GLUTATHIONE S-TRANSFERASE RHO"/>
    <property type="match status" value="1"/>
</dbReference>
<dbReference type="InterPro" id="IPR036249">
    <property type="entry name" value="Thioredoxin-like_sf"/>
</dbReference>
<protein>
    <recommendedName>
        <fullName evidence="2">glutathione transferase</fullName>
        <ecNumber evidence="2">2.5.1.18</ecNumber>
    </recommendedName>
</protein>
<keyword evidence="3" id="KW-0808">Transferase</keyword>
<proteinExistence type="inferred from homology"/>
<dbReference type="InterPro" id="IPR004046">
    <property type="entry name" value="GST_C"/>
</dbReference>
<dbReference type="EMBL" id="JBJQOH010000002">
    <property type="protein sequence ID" value="KAL3695887.1"/>
    <property type="molecule type" value="Genomic_DNA"/>
</dbReference>
<keyword evidence="8" id="KW-1185">Reference proteome</keyword>
<accession>A0ABD3HZC6</accession>
<dbReference type="GO" id="GO:0004364">
    <property type="term" value="F:glutathione transferase activity"/>
    <property type="evidence" value="ECO:0007669"/>
    <property type="project" value="UniProtKB-EC"/>
</dbReference>
<dbReference type="InterPro" id="IPR004045">
    <property type="entry name" value="Glutathione_S-Trfase_N"/>
</dbReference>
<dbReference type="InterPro" id="IPR010987">
    <property type="entry name" value="Glutathione-S-Trfase_C-like"/>
</dbReference>
<dbReference type="Proteomes" id="UP001633002">
    <property type="component" value="Unassembled WGS sequence"/>
</dbReference>
<organism evidence="7 8">
    <name type="scientific">Riccia sorocarpa</name>
    <dbReference type="NCBI Taxonomy" id="122646"/>
    <lineage>
        <taxon>Eukaryota</taxon>
        <taxon>Viridiplantae</taxon>
        <taxon>Streptophyta</taxon>
        <taxon>Embryophyta</taxon>
        <taxon>Marchantiophyta</taxon>
        <taxon>Marchantiopsida</taxon>
        <taxon>Marchantiidae</taxon>
        <taxon>Marchantiales</taxon>
        <taxon>Ricciaceae</taxon>
        <taxon>Riccia</taxon>
    </lineage>
</organism>
<dbReference type="PANTHER" id="PTHR43900">
    <property type="entry name" value="GLUTATHIONE S-TRANSFERASE RHO"/>
    <property type="match status" value="1"/>
</dbReference>
<dbReference type="InterPro" id="IPR034347">
    <property type="entry name" value="GST_Phi_C"/>
</dbReference>
<name>A0ABD3HZC6_9MARC</name>
<comment type="caution">
    <text evidence="7">The sequence shown here is derived from an EMBL/GenBank/DDBJ whole genome shotgun (WGS) entry which is preliminary data.</text>
</comment>
<evidence type="ECO:0000313" key="7">
    <source>
        <dbReference type="EMBL" id="KAL3695887.1"/>
    </source>
</evidence>
<comment type="similarity">
    <text evidence="1">Belongs to the GST superfamily. Phi family.</text>
</comment>
<dbReference type="Pfam" id="PF00043">
    <property type="entry name" value="GST_C"/>
    <property type="match status" value="1"/>
</dbReference>
<dbReference type="SFLD" id="SFLDG00358">
    <property type="entry name" value="Main_(cytGST)"/>
    <property type="match status" value="1"/>
</dbReference>
<dbReference type="Gene3D" id="3.40.30.10">
    <property type="entry name" value="Glutaredoxin"/>
    <property type="match status" value="1"/>
</dbReference>
<sequence length="215" mass="24078">MAVKIYGNPVSPPTRNVIASLYEKGVEFELVVLDLLAGAHKKPEHLKLQPFGKIPVYQDGDITLFESRAITRYIATKYEGQGTPLYGKTPTEKALVEQWVEVESQNYSPVTSALNFQLFIKKLFTGEGPDEAAVAVEVPKLNAVLDIYEARLTESKYLAGDFFSLADLSHFANTEYFVKHSGKADLITSRPHVAAWWQDISSRPSWQKTIAYCSF</sequence>
<dbReference type="InterPro" id="IPR040079">
    <property type="entry name" value="Glutathione_S-Trfase"/>
</dbReference>
<evidence type="ECO:0000259" key="5">
    <source>
        <dbReference type="PROSITE" id="PS50404"/>
    </source>
</evidence>
<dbReference type="Gene3D" id="1.20.1050.10">
    <property type="match status" value="1"/>
</dbReference>
<dbReference type="SUPFAM" id="SSF52833">
    <property type="entry name" value="Thioredoxin-like"/>
    <property type="match status" value="1"/>
</dbReference>
<dbReference type="CDD" id="cd03187">
    <property type="entry name" value="GST_C_Phi"/>
    <property type="match status" value="1"/>
</dbReference>
<evidence type="ECO:0000259" key="6">
    <source>
        <dbReference type="PROSITE" id="PS50405"/>
    </source>
</evidence>
<dbReference type="SFLD" id="SFLDS00019">
    <property type="entry name" value="Glutathione_Transferase_(cytos"/>
    <property type="match status" value="1"/>
</dbReference>
<reference evidence="7 8" key="1">
    <citation type="submission" date="2024-09" db="EMBL/GenBank/DDBJ databases">
        <title>Chromosome-scale assembly of Riccia sorocarpa.</title>
        <authorList>
            <person name="Paukszto L."/>
        </authorList>
    </citation>
    <scope>NUCLEOTIDE SEQUENCE [LARGE SCALE GENOMIC DNA]</scope>
    <source>
        <strain evidence="7">LP-2024</strain>
        <tissue evidence="7">Aerial parts of the thallus</tissue>
    </source>
</reference>
<dbReference type="PROSITE" id="PS50404">
    <property type="entry name" value="GST_NTER"/>
    <property type="match status" value="1"/>
</dbReference>
<dbReference type="FunFam" id="3.40.30.10:FF:000016">
    <property type="entry name" value="Glutathione S-transferase F2"/>
    <property type="match status" value="1"/>
</dbReference>
<comment type="catalytic activity">
    <reaction evidence="4">
        <text>RX + glutathione = an S-substituted glutathione + a halide anion + H(+)</text>
        <dbReference type="Rhea" id="RHEA:16437"/>
        <dbReference type="ChEBI" id="CHEBI:15378"/>
        <dbReference type="ChEBI" id="CHEBI:16042"/>
        <dbReference type="ChEBI" id="CHEBI:17792"/>
        <dbReference type="ChEBI" id="CHEBI:57925"/>
        <dbReference type="ChEBI" id="CHEBI:90779"/>
        <dbReference type="EC" id="2.5.1.18"/>
    </reaction>
</comment>
<dbReference type="CDD" id="cd03053">
    <property type="entry name" value="GST_N_Phi"/>
    <property type="match status" value="1"/>
</dbReference>
<evidence type="ECO:0000256" key="2">
    <source>
        <dbReference type="ARBA" id="ARBA00012452"/>
    </source>
</evidence>
<feature type="domain" description="GST C-terminal" evidence="6">
    <location>
        <begin position="89"/>
        <end position="215"/>
    </location>
</feature>
<dbReference type="PROSITE" id="PS50405">
    <property type="entry name" value="GST_CTER"/>
    <property type="match status" value="1"/>
</dbReference>
<evidence type="ECO:0000256" key="3">
    <source>
        <dbReference type="ARBA" id="ARBA00022679"/>
    </source>
</evidence>
<dbReference type="GO" id="GO:0009636">
    <property type="term" value="P:response to toxic substance"/>
    <property type="evidence" value="ECO:0007669"/>
    <property type="project" value="UniProtKB-ARBA"/>
</dbReference>
<dbReference type="FunFam" id="1.20.1050.10:FF:000004">
    <property type="entry name" value="Glutathione S-transferase F2"/>
    <property type="match status" value="1"/>
</dbReference>
<dbReference type="InterPro" id="IPR036282">
    <property type="entry name" value="Glutathione-S-Trfase_C_sf"/>
</dbReference>
<evidence type="ECO:0000256" key="1">
    <source>
        <dbReference type="ARBA" id="ARBA00010128"/>
    </source>
</evidence>
<dbReference type="Pfam" id="PF02798">
    <property type="entry name" value="GST_N"/>
    <property type="match status" value="1"/>
</dbReference>
<evidence type="ECO:0000313" key="8">
    <source>
        <dbReference type="Proteomes" id="UP001633002"/>
    </source>
</evidence>
<dbReference type="SFLD" id="SFLDG01154">
    <property type="entry name" value="Main.5:_Phi-like"/>
    <property type="match status" value="1"/>
</dbReference>
<dbReference type="AlphaFoldDB" id="A0ABD3HZC6"/>
<evidence type="ECO:0000256" key="4">
    <source>
        <dbReference type="ARBA" id="ARBA00047960"/>
    </source>
</evidence>
<dbReference type="EC" id="2.5.1.18" evidence="2"/>